<evidence type="ECO:0000313" key="4">
    <source>
        <dbReference type="Proteomes" id="UP000276776"/>
    </source>
</evidence>
<evidence type="ECO:0000256" key="1">
    <source>
        <dbReference type="ARBA" id="ARBA00012513"/>
    </source>
</evidence>
<protein>
    <recommendedName>
        <fullName evidence="1">non-specific serine/threonine protein kinase</fullName>
        <ecNumber evidence="1">2.7.11.1</ecNumber>
    </recommendedName>
</protein>
<feature type="domain" description="Protein kinase" evidence="2">
    <location>
        <begin position="70"/>
        <end position="333"/>
    </location>
</feature>
<dbReference type="Proteomes" id="UP000276776">
    <property type="component" value="Unassembled WGS sequence"/>
</dbReference>
<sequence>MKPEHNSTMKARNQKLEAKKKLSYADIVSRKEKRSCDLPAVINRWEAAVSNWEYERKVHSKIGLLINQRYEVLLKINFGTFGSIYSATDTFTGKKVALKFVTRLIEHKNFQLRHEYGVYNVLKNIFGFPKVYWFGTEFDHEILVMQLLGPSLAQLYKYCDYSFTSETITEIGQQMLDRLRILHLNGYIHCDVKPHNFLMGINDDEETCYLVDYGLARCYRSNDEIRSHISLEGGRRSVGTVKYASINNHEGCTLSRRDDLESLGYVLIEFINRTLPWSMQKSNALKRKFRSRKLSVNKIKAMKKETDWGLTCPRMAKWMNYCFQLGFEDDVRN</sequence>
<dbReference type="EC" id="2.7.11.1" evidence="1"/>
<dbReference type="GO" id="GO:0004674">
    <property type="term" value="F:protein serine/threonine kinase activity"/>
    <property type="evidence" value="ECO:0007669"/>
    <property type="project" value="UniProtKB-EC"/>
</dbReference>
<evidence type="ECO:0000259" key="2">
    <source>
        <dbReference type="PROSITE" id="PS50011"/>
    </source>
</evidence>
<gene>
    <name evidence="3" type="ORF">TCLT_LOCUS6966</name>
</gene>
<keyword evidence="4" id="KW-1185">Reference proteome</keyword>
<dbReference type="OMA" id="TICMLAD"/>
<dbReference type="AlphaFoldDB" id="A0A0N5D278"/>
<dbReference type="PROSITE" id="PS00108">
    <property type="entry name" value="PROTEIN_KINASE_ST"/>
    <property type="match status" value="1"/>
</dbReference>
<dbReference type="InterPro" id="IPR050235">
    <property type="entry name" value="CK1_Ser-Thr_kinase"/>
</dbReference>
<dbReference type="SUPFAM" id="SSF56112">
    <property type="entry name" value="Protein kinase-like (PK-like)"/>
    <property type="match status" value="1"/>
</dbReference>
<organism evidence="5">
    <name type="scientific">Thelazia callipaeda</name>
    <name type="common">Oriental eyeworm</name>
    <name type="synonym">Parasitic nematode</name>
    <dbReference type="NCBI Taxonomy" id="103827"/>
    <lineage>
        <taxon>Eukaryota</taxon>
        <taxon>Metazoa</taxon>
        <taxon>Ecdysozoa</taxon>
        <taxon>Nematoda</taxon>
        <taxon>Chromadorea</taxon>
        <taxon>Rhabditida</taxon>
        <taxon>Spirurina</taxon>
        <taxon>Spiruromorpha</taxon>
        <taxon>Thelazioidea</taxon>
        <taxon>Thelaziidae</taxon>
        <taxon>Thelazia</taxon>
    </lineage>
</organism>
<reference evidence="5" key="1">
    <citation type="submission" date="2017-02" db="UniProtKB">
        <authorList>
            <consortium name="WormBaseParasite"/>
        </authorList>
    </citation>
    <scope>IDENTIFICATION</scope>
</reference>
<dbReference type="SMART" id="SM00220">
    <property type="entry name" value="S_TKc"/>
    <property type="match status" value="1"/>
</dbReference>
<proteinExistence type="predicted"/>
<name>A0A0N5D278_THECL</name>
<evidence type="ECO:0000313" key="3">
    <source>
        <dbReference type="EMBL" id="VDN04374.1"/>
    </source>
</evidence>
<evidence type="ECO:0000313" key="5">
    <source>
        <dbReference type="WBParaSite" id="TCLT_0000697701-mRNA-1"/>
    </source>
</evidence>
<dbReference type="WBParaSite" id="TCLT_0000697701-mRNA-1">
    <property type="protein sequence ID" value="TCLT_0000697701-mRNA-1"/>
    <property type="gene ID" value="TCLT_0000697701"/>
</dbReference>
<dbReference type="PANTHER" id="PTHR11909">
    <property type="entry name" value="CASEIN KINASE-RELATED"/>
    <property type="match status" value="1"/>
</dbReference>
<dbReference type="STRING" id="103827.A0A0N5D278"/>
<reference evidence="3 4" key="2">
    <citation type="submission" date="2018-11" db="EMBL/GenBank/DDBJ databases">
        <authorList>
            <consortium name="Pathogen Informatics"/>
        </authorList>
    </citation>
    <scope>NUCLEOTIDE SEQUENCE [LARGE SCALE GENOMIC DNA]</scope>
</reference>
<dbReference type="InterPro" id="IPR011009">
    <property type="entry name" value="Kinase-like_dom_sf"/>
</dbReference>
<dbReference type="InterPro" id="IPR008271">
    <property type="entry name" value="Ser/Thr_kinase_AS"/>
</dbReference>
<dbReference type="Pfam" id="PF00069">
    <property type="entry name" value="Pkinase"/>
    <property type="match status" value="1"/>
</dbReference>
<dbReference type="GO" id="GO:0005524">
    <property type="term" value="F:ATP binding"/>
    <property type="evidence" value="ECO:0007669"/>
    <property type="project" value="InterPro"/>
</dbReference>
<dbReference type="EMBL" id="UYYF01004461">
    <property type="protein sequence ID" value="VDN04374.1"/>
    <property type="molecule type" value="Genomic_DNA"/>
</dbReference>
<dbReference type="Gene3D" id="1.10.510.10">
    <property type="entry name" value="Transferase(Phosphotransferase) domain 1"/>
    <property type="match status" value="1"/>
</dbReference>
<dbReference type="OrthoDB" id="5871645at2759"/>
<dbReference type="InterPro" id="IPR000719">
    <property type="entry name" value="Prot_kinase_dom"/>
</dbReference>
<accession>A0A0N5D278</accession>
<dbReference type="PROSITE" id="PS50011">
    <property type="entry name" value="PROTEIN_KINASE_DOM"/>
    <property type="match status" value="1"/>
</dbReference>